<sequence>MHRGVPEYGVSVNPTKTLVNFKLAVDQREVPRLSPGELFPYCGTLIDCDNLNISRARDKDGGKVVFDSLTVEYSRTPG</sequence>
<dbReference type="GO" id="GO:0007004">
    <property type="term" value="P:telomere maintenance via telomerase"/>
    <property type="evidence" value="ECO:0007669"/>
    <property type="project" value="TreeGrafter"/>
</dbReference>
<comment type="function">
    <text evidence="1">Telomerase is a ribonucleoprotein enzyme essential for the replication of chromosome termini in most eukaryotes. It elongates telomeres. It is a reverse transcriptase that adds simple sequence repeats to chromosome ends by copying a template sequence within the RNA component of the enzyme.</text>
</comment>
<feature type="domain" description="Reverse transcriptase" evidence="2">
    <location>
        <begin position="1"/>
        <end position="46"/>
    </location>
</feature>
<dbReference type="OrthoDB" id="289721at2759"/>
<keyword evidence="1" id="KW-0158">Chromosome</keyword>
<protein>
    <recommendedName>
        <fullName evidence="1">Telomerase reverse transcriptase</fullName>
        <ecNumber evidence="1">2.7.7.49</ecNumber>
    </recommendedName>
    <alternativeName>
        <fullName evidence="1">Telomerase catalytic subunit</fullName>
    </alternativeName>
</protein>
<comment type="subcellular location">
    <subcellularLocation>
        <location evidence="1">Nucleus</location>
    </subcellularLocation>
    <subcellularLocation>
        <location evidence="1">Chromosome</location>
        <location evidence="1">Telomere</location>
    </subcellularLocation>
</comment>
<dbReference type="GO" id="GO:0046872">
    <property type="term" value="F:metal ion binding"/>
    <property type="evidence" value="ECO:0007669"/>
    <property type="project" value="UniProtKB-KW"/>
</dbReference>
<dbReference type="InterPro" id="IPR000477">
    <property type="entry name" value="RT_dom"/>
</dbReference>
<dbReference type="STRING" id="196109.A0A136JEF8"/>
<proteinExistence type="inferred from homology"/>
<dbReference type="GO" id="GO:0000333">
    <property type="term" value="C:telomerase catalytic core complex"/>
    <property type="evidence" value="ECO:0007669"/>
    <property type="project" value="TreeGrafter"/>
</dbReference>
<dbReference type="PANTHER" id="PTHR12066">
    <property type="entry name" value="TELOMERASE REVERSE TRANSCRIPTASE"/>
    <property type="match status" value="1"/>
</dbReference>
<keyword evidence="4" id="KW-1185">Reference proteome</keyword>
<dbReference type="PROSITE" id="PS50878">
    <property type="entry name" value="RT_POL"/>
    <property type="match status" value="1"/>
</dbReference>
<dbReference type="AlphaFoldDB" id="A0A136JEF8"/>
<dbReference type="GO" id="GO:0003720">
    <property type="term" value="F:telomerase activity"/>
    <property type="evidence" value="ECO:0007669"/>
    <property type="project" value="InterPro"/>
</dbReference>
<evidence type="ECO:0000259" key="2">
    <source>
        <dbReference type="PROSITE" id="PS50878"/>
    </source>
</evidence>
<keyword evidence="1" id="KW-0808">Transferase</keyword>
<dbReference type="PANTHER" id="PTHR12066:SF0">
    <property type="entry name" value="TELOMERASE REVERSE TRANSCRIPTASE"/>
    <property type="match status" value="1"/>
</dbReference>
<evidence type="ECO:0000313" key="4">
    <source>
        <dbReference type="Proteomes" id="UP000070501"/>
    </source>
</evidence>
<organism evidence="3 4">
    <name type="scientific">Microdochium bolleyi</name>
    <dbReference type="NCBI Taxonomy" id="196109"/>
    <lineage>
        <taxon>Eukaryota</taxon>
        <taxon>Fungi</taxon>
        <taxon>Dikarya</taxon>
        <taxon>Ascomycota</taxon>
        <taxon>Pezizomycotina</taxon>
        <taxon>Sordariomycetes</taxon>
        <taxon>Xylariomycetidae</taxon>
        <taxon>Xylariales</taxon>
        <taxon>Microdochiaceae</taxon>
        <taxon>Microdochium</taxon>
    </lineage>
</organism>
<keyword evidence="1" id="KW-0548">Nucleotidyltransferase</keyword>
<evidence type="ECO:0000313" key="3">
    <source>
        <dbReference type="EMBL" id="KXJ95532.1"/>
    </source>
</evidence>
<keyword evidence="1" id="KW-0779">Telomere</keyword>
<dbReference type="Proteomes" id="UP000070501">
    <property type="component" value="Unassembled WGS sequence"/>
</dbReference>
<dbReference type="InParanoid" id="A0A136JEF8"/>
<dbReference type="EMBL" id="KQ964246">
    <property type="protein sequence ID" value="KXJ95532.1"/>
    <property type="molecule type" value="Genomic_DNA"/>
</dbReference>
<dbReference type="GO" id="GO:0000781">
    <property type="term" value="C:chromosome, telomeric region"/>
    <property type="evidence" value="ECO:0007669"/>
    <property type="project" value="UniProtKB-SubCell"/>
</dbReference>
<comment type="similarity">
    <text evidence="1">Belongs to the reverse transcriptase family. Telomerase subfamily.</text>
</comment>
<keyword evidence="1" id="KW-0539">Nucleus</keyword>
<gene>
    <name evidence="3" type="ORF">Micbo1qcDRAFT_157509</name>
</gene>
<dbReference type="EC" id="2.7.7.49" evidence="1"/>
<comment type="catalytic activity">
    <reaction evidence="1">
        <text>DNA(n) + a 2'-deoxyribonucleoside 5'-triphosphate = DNA(n+1) + diphosphate</text>
        <dbReference type="Rhea" id="RHEA:22508"/>
        <dbReference type="Rhea" id="RHEA-COMP:17339"/>
        <dbReference type="Rhea" id="RHEA-COMP:17340"/>
        <dbReference type="ChEBI" id="CHEBI:33019"/>
        <dbReference type="ChEBI" id="CHEBI:61560"/>
        <dbReference type="ChEBI" id="CHEBI:173112"/>
        <dbReference type="EC" id="2.7.7.49"/>
    </reaction>
</comment>
<name>A0A136JEF8_9PEZI</name>
<dbReference type="GO" id="GO:0042162">
    <property type="term" value="F:telomeric DNA binding"/>
    <property type="evidence" value="ECO:0007669"/>
    <property type="project" value="TreeGrafter"/>
</dbReference>
<evidence type="ECO:0000256" key="1">
    <source>
        <dbReference type="RuleBase" id="RU365061"/>
    </source>
</evidence>
<keyword evidence="1" id="KW-0479">Metal-binding</keyword>
<dbReference type="InterPro" id="IPR003545">
    <property type="entry name" value="Telomerase_RT"/>
</dbReference>
<feature type="non-terminal residue" evidence="3">
    <location>
        <position position="78"/>
    </location>
</feature>
<keyword evidence="1" id="KW-0460">Magnesium</keyword>
<keyword evidence="1" id="KW-0695">RNA-directed DNA polymerase</keyword>
<reference evidence="4" key="1">
    <citation type="submission" date="2016-02" db="EMBL/GenBank/DDBJ databases">
        <title>Draft genome sequence of Microdochium bolleyi, a fungal endophyte of beachgrass.</title>
        <authorList>
            <consortium name="DOE Joint Genome Institute"/>
            <person name="David A.S."/>
            <person name="May G."/>
            <person name="Haridas S."/>
            <person name="Lim J."/>
            <person name="Wang M."/>
            <person name="Labutti K."/>
            <person name="Lipzen A."/>
            <person name="Barry K."/>
            <person name="Grigoriev I.V."/>
        </authorList>
    </citation>
    <scope>NUCLEOTIDE SEQUENCE [LARGE SCALE GENOMIC DNA]</scope>
    <source>
        <strain evidence="4">J235TASD1</strain>
    </source>
</reference>
<accession>A0A136JEF8</accession>
<dbReference type="GO" id="GO:0070034">
    <property type="term" value="F:telomerase RNA binding"/>
    <property type="evidence" value="ECO:0007669"/>
    <property type="project" value="TreeGrafter"/>
</dbReference>